<dbReference type="PANTHER" id="PTHR30615">
    <property type="entry name" value="UNCHARACTERIZED PROTEIN YJBQ-RELATED"/>
    <property type="match status" value="1"/>
</dbReference>
<evidence type="ECO:0008006" key="3">
    <source>
        <dbReference type="Google" id="ProtNLM"/>
    </source>
</evidence>
<evidence type="ECO:0000313" key="2">
    <source>
        <dbReference type="EMBL" id="VYS88560.1"/>
    </source>
</evidence>
<organism evidence="2">
    <name type="scientific">Anaerococcus vaginalis</name>
    <dbReference type="NCBI Taxonomy" id="33037"/>
    <lineage>
        <taxon>Bacteria</taxon>
        <taxon>Bacillati</taxon>
        <taxon>Bacillota</taxon>
        <taxon>Tissierellia</taxon>
        <taxon>Tissierellales</taxon>
        <taxon>Peptoniphilaceae</taxon>
        <taxon>Anaerococcus</taxon>
    </lineage>
</organism>
<proteinExistence type="inferred from homology"/>
<name>A0A6N2SAR5_9FIRM</name>
<dbReference type="NCBIfam" id="TIGR00149">
    <property type="entry name" value="TIGR00149_YjbQ"/>
    <property type="match status" value="1"/>
</dbReference>
<protein>
    <recommendedName>
        <fullName evidence="3">Secondary thiamine-phosphate synthase enzyme</fullName>
    </recommendedName>
</protein>
<dbReference type="Gene3D" id="2.60.120.460">
    <property type="entry name" value="YjbQ-like"/>
    <property type="match status" value="1"/>
</dbReference>
<reference evidence="2" key="1">
    <citation type="submission" date="2019-11" db="EMBL/GenBank/DDBJ databases">
        <authorList>
            <person name="Feng L."/>
        </authorList>
    </citation>
    <scope>NUCLEOTIDE SEQUENCE</scope>
    <source>
        <strain evidence="2">AvaginalisLFYP127</strain>
    </source>
</reference>
<dbReference type="InterPro" id="IPR035917">
    <property type="entry name" value="YjbQ-like_sf"/>
</dbReference>
<comment type="similarity">
    <text evidence="1">Belongs to the UPF0047 family.</text>
</comment>
<accession>A0A6N2SAR5</accession>
<dbReference type="PANTHER" id="PTHR30615:SF8">
    <property type="entry name" value="UPF0047 PROTEIN C4A8.02C"/>
    <property type="match status" value="1"/>
</dbReference>
<dbReference type="InterPro" id="IPR001602">
    <property type="entry name" value="UPF0047_YjbQ-like"/>
</dbReference>
<gene>
    <name evidence="2" type="ORF">AVLFYP127_01730</name>
</gene>
<dbReference type="SUPFAM" id="SSF111038">
    <property type="entry name" value="YjbQ-like"/>
    <property type="match status" value="1"/>
</dbReference>
<evidence type="ECO:0000256" key="1">
    <source>
        <dbReference type="ARBA" id="ARBA00005534"/>
    </source>
</evidence>
<dbReference type="AlphaFoldDB" id="A0A6N2SAR5"/>
<dbReference type="EMBL" id="CACRSW010000009">
    <property type="protein sequence ID" value="VYS88560.1"/>
    <property type="molecule type" value="Genomic_DNA"/>
</dbReference>
<dbReference type="PIRSF" id="PIRSF004681">
    <property type="entry name" value="UCP004681"/>
    <property type="match status" value="1"/>
</dbReference>
<sequence length="140" mass="16058">MSEIIIKKIQTSEYNQFFDITKEIDKLVEEKNLKNCMLTVISPHTTCGIFVNEGLECLEKDIEDFLNKLAPEDGKYYHARMLPSYGSTAGNPTGHLKSLICGNHAHFFVVNGKIIKGDAQRLYFCEFDGPSQRNYYIYIH</sequence>
<dbReference type="Pfam" id="PF01894">
    <property type="entry name" value="YjbQ"/>
    <property type="match status" value="1"/>
</dbReference>
<dbReference type="RefSeq" id="WP_156328734.1">
    <property type="nucleotide sequence ID" value="NZ_CACRSW010000009.1"/>
</dbReference>